<evidence type="ECO:0000256" key="2">
    <source>
        <dbReference type="PIRSR" id="PIRSR005962-1"/>
    </source>
</evidence>
<keyword evidence="5" id="KW-1185">Reference proteome</keyword>
<dbReference type="GO" id="GO:0046872">
    <property type="term" value="F:metal ion binding"/>
    <property type="evidence" value="ECO:0007669"/>
    <property type="project" value="UniProtKB-KW"/>
</dbReference>
<feature type="binding site" evidence="2">
    <location>
        <position position="105"/>
    </location>
    <ligand>
        <name>Mn(2+)</name>
        <dbReference type="ChEBI" id="CHEBI:29035"/>
        <label>2</label>
    </ligand>
</feature>
<dbReference type="Pfam" id="PF07687">
    <property type="entry name" value="M20_dimer"/>
    <property type="match status" value="1"/>
</dbReference>
<dbReference type="Proteomes" id="UP000181790">
    <property type="component" value="Unassembled WGS sequence"/>
</dbReference>
<dbReference type="PIRSF" id="PIRSF005962">
    <property type="entry name" value="Pept_M20D_amidohydro"/>
    <property type="match status" value="1"/>
</dbReference>
<protein>
    <submittedName>
        <fullName evidence="4">N-acyl-L-amino acid amidohydrolase</fullName>
    </submittedName>
</protein>
<feature type="binding site" evidence="2">
    <location>
        <position position="168"/>
    </location>
    <ligand>
        <name>Mn(2+)</name>
        <dbReference type="ChEBI" id="CHEBI:29035"/>
        <label>2</label>
    </ligand>
</feature>
<evidence type="ECO:0000256" key="1">
    <source>
        <dbReference type="ARBA" id="ARBA00022801"/>
    </source>
</evidence>
<dbReference type="SUPFAM" id="SSF53187">
    <property type="entry name" value="Zn-dependent exopeptidases"/>
    <property type="match status" value="1"/>
</dbReference>
<dbReference type="PANTHER" id="PTHR11014">
    <property type="entry name" value="PEPTIDASE M20 FAMILY MEMBER"/>
    <property type="match status" value="1"/>
</dbReference>
<feature type="binding site" evidence="2">
    <location>
        <position position="107"/>
    </location>
    <ligand>
        <name>Mn(2+)</name>
        <dbReference type="ChEBI" id="CHEBI:29035"/>
        <label>2</label>
    </ligand>
</feature>
<dbReference type="SUPFAM" id="SSF55031">
    <property type="entry name" value="Bacterial exopeptidase dimerisation domain"/>
    <property type="match status" value="1"/>
</dbReference>
<dbReference type="InterPro" id="IPR017439">
    <property type="entry name" value="Amidohydrolase"/>
</dbReference>
<feature type="binding site" evidence="2">
    <location>
        <position position="141"/>
    </location>
    <ligand>
        <name>Mn(2+)</name>
        <dbReference type="ChEBI" id="CHEBI:29035"/>
        <label>2</label>
    </ligand>
</feature>
<organism evidence="4 5">
    <name type="scientific">Arsenicibacter rosenii</name>
    <dbReference type="NCBI Taxonomy" id="1750698"/>
    <lineage>
        <taxon>Bacteria</taxon>
        <taxon>Pseudomonadati</taxon>
        <taxon>Bacteroidota</taxon>
        <taxon>Cytophagia</taxon>
        <taxon>Cytophagales</taxon>
        <taxon>Spirosomataceae</taxon>
        <taxon>Arsenicibacter</taxon>
    </lineage>
</organism>
<sequence length="397" mass="43219">MLDSIKSLAKQYAADSIATRRHLHANPELSFHEYKTARYVAEQLKALGLTPQEGVANTGVVALIEGTKAPSGRVVGLRADMDALPILEANNVPYKSTVDGVMHACGHDVHTASLLGTARILNVLRDQFEGTVKLVFQPAEEKAPGGASLMIKDGVLENPAPGSMLGQHVAPNIPVGKIGFREGMYMASTDELYLTVKGKGGHGAMPDQLIDPVLIASHIIVSLQQIISRNRKPANPSVLSFGRFIADGVTNVIPNEVTIQGTFRCMDEEWREDGLRRMQKMAEGIAEAMGARCEFEVVRGYPYLKNHPELTRRTRAAAVDYMGESNVVDLDLWMAGEDFAFYSQVVDSCFYRLGTRNEARGIVSGVHTPTFDIDEAALETGPGLMAWLALQELAKSE</sequence>
<name>A0A1S2VHJ7_9BACT</name>
<dbReference type="InterPro" id="IPR011650">
    <property type="entry name" value="Peptidase_M20_dimer"/>
</dbReference>
<dbReference type="GO" id="GO:0050118">
    <property type="term" value="F:N-acetyldiaminopimelate deacetylase activity"/>
    <property type="evidence" value="ECO:0007669"/>
    <property type="project" value="UniProtKB-ARBA"/>
</dbReference>
<feature type="binding site" evidence="2">
    <location>
        <position position="367"/>
    </location>
    <ligand>
        <name>Mn(2+)</name>
        <dbReference type="ChEBI" id="CHEBI:29035"/>
        <label>2</label>
    </ligand>
</feature>
<keyword evidence="1 4" id="KW-0378">Hydrolase</keyword>
<gene>
    <name evidence="4" type="ORF">BLX24_18390</name>
</gene>
<dbReference type="InterPro" id="IPR002933">
    <property type="entry name" value="Peptidase_M20"/>
</dbReference>
<dbReference type="InterPro" id="IPR036264">
    <property type="entry name" value="Bact_exopeptidase_dim_dom"/>
</dbReference>
<reference evidence="4 5" key="1">
    <citation type="submission" date="2016-10" db="EMBL/GenBank/DDBJ databases">
        <title>Arsenicibacter rosenii gen. nov., sp. nov., an efficient arsenic-methylating bacterium isolated from an arsenic-contaminated paddy soil.</title>
        <authorList>
            <person name="Huang K."/>
        </authorList>
    </citation>
    <scope>NUCLEOTIDE SEQUENCE [LARGE SCALE GENOMIC DNA]</scope>
    <source>
        <strain evidence="4 5">SM-1</strain>
    </source>
</reference>
<proteinExistence type="predicted"/>
<dbReference type="Gene3D" id="3.30.70.360">
    <property type="match status" value="1"/>
</dbReference>
<dbReference type="OrthoDB" id="9776731at2"/>
<dbReference type="RefSeq" id="WP_071504657.1">
    <property type="nucleotide sequence ID" value="NZ_MORL01000010.1"/>
</dbReference>
<feature type="domain" description="Peptidase M20 dimerisation" evidence="3">
    <location>
        <begin position="193"/>
        <end position="284"/>
    </location>
</feature>
<comment type="cofactor">
    <cofactor evidence="2">
        <name>Mn(2+)</name>
        <dbReference type="ChEBI" id="CHEBI:29035"/>
    </cofactor>
    <text evidence="2">The Mn(2+) ion enhances activity.</text>
</comment>
<evidence type="ECO:0000259" key="3">
    <source>
        <dbReference type="Pfam" id="PF07687"/>
    </source>
</evidence>
<evidence type="ECO:0000313" key="5">
    <source>
        <dbReference type="Proteomes" id="UP000181790"/>
    </source>
</evidence>
<keyword evidence="2" id="KW-0479">Metal-binding</keyword>
<dbReference type="GO" id="GO:0019877">
    <property type="term" value="P:diaminopimelate biosynthetic process"/>
    <property type="evidence" value="ECO:0007669"/>
    <property type="project" value="UniProtKB-ARBA"/>
</dbReference>
<dbReference type="Gene3D" id="3.40.630.10">
    <property type="entry name" value="Zn peptidases"/>
    <property type="match status" value="1"/>
</dbReference>
<dbReference type="FunFam" id="3.30.70.360:FF:000001">
    <property type="entry name" value="N-acetyldiaminopimelate deacetylase"/>
    <property type="match status" value="1"/>
</dbReference>
<dbReference type="PANTHER" id="PTHR11014:SF63">
    <property type="entry name" value="METALLOPEPTIDASE, PUTATIVE (AFU_ORTHOLOGUE AFUA_6G09600)-RELATED"/>
    <property type="match status" value="1"/>
</dbReference>
<dbReference type="CDD" id="cd03886">
    <property type="entry name" value="M20_Acy1"/>
    <property type="match status" value="1"/>
</dbReference>
<dbReference type="AlphaFoldDB" id="A0A1S2VHJ7"/>
<keyword evidence="2" id="KW-0464">Manganese</keyword>
<dbReference type="EMBL" id="MORL01000010">
    <property type="protein sequence ID" value="OIN57715.1"/>
    <property type="molecule type" value="Genomic_DNA"/>
</dbReference>
<dbReference type="Pfam" id="PF01546">
    <property type="entry name" value="Peptidase_M20"/>
    <property type="match status" value="1"/>
</dbReference>
<dbReference type="NCBIfam" id="TIGR01891">
    <property type="entry name" value="amidohydrolases"/>
    <property type="match status" value="1"/>
</dbReference>
<accession>A0A1S2VHJ7</accession>
<comment type="caution">
    <text evidence="4">The sequence shown here is derived from an EMBL/GenBank/DDBJ whole genome shotgun (WGS) entry which is preliminary data.</text>
</comment>
<evidence type="ECO:0000313" key="4">
    <source>
        <dbReference type="EMBL" id="OIN57715.1"/>
    </source>
</evidence>